<dbReference type="EMBL" id="LZDD01000003">
    <property type="protein sequence ID" value="OJF71252.1"/>
    <property type="molecule type" value="Genomic_DNA"/>
</dbReference>
<sequence>MEDKEIIIYNGNQYELKYNTKTVETAEAITGKSFMATVINAKGMLSIGDLRQYFVNALYAYEGGRVAPVQGSMIFEELLNTKGFVYLNMLVINTIQRDCPFFFLDD</sequence>
<dbReference type="STRING" id="1856638.A9Q68_08620"/>
<dbReference type="AlphaFoldDB" id="A0A1L8MKE2"/>
<protein>
    <recommendedName>
        <fullName evidence="3">Phage protein</fullName>
    </recommendedName>
</protein>
<evidence type="ECO:0000313" key="2">
    <source>
        <dbReference type="Proteomes" id="UP000182015"/>
    </source>
</evidence>
<comment type="caution">
    <text evidence="1">The sequence shown here is derived from an EMBL/GenBank/DDBJ whole genome shotgun (WGS) entry which is preliminary data.</text>
</comment>
<gene>
    <name evidence="1" type="ORF">A9Q68_08620</name>
</gene>
<accession>A0A1L8MKE2</accession>
<dbReference type="Proteomes" id="UP000182015">
    <property type="component" value="Unassembled WGS sequence"/>
</dbReference>
<organism evidence="1 2">
    <name type="scientific">Streptococcus bovimastitidis</name>
    <dbReference type="NCBI Taxonomy" id="1856638"/>
    <lineage>
        <taxon>Bacteria</taxon>
        <taxon>Bacillati</taxon>
        <taxon>Bacillota</taxon>
        <taxon>Bacilli</taxon>
        <taxon>Lactobacillales</taxon>
        <taxon>Streptococcaceae</taxon>
        <taxon>Streptococcus</taxon>
    </lineage>
</organism>
<name>A0A1L8MKE2_9STRE</name>
<reference evidence="2" key="1">
    <citation type="submission" date="2016-06" db="EMBL/GenBank/DDBJ databases">
        <authorList>
            <person name="de Vries S.P.W."/>
            <person name="Hadjirin N.F."/>
            <person name="Lay E.M."/>
            <person name="Zadoks R.N."/>
            <person name="Peacock S.J."/>
            <person name="Parkhill J."/>
            <person name="Grant A.J."/>
            <person name="Mcdougall S."/>
            <person name="Holmes M.A."/>
        </authorList>
    </citation>
    <scope>NUCLEOTIDE SEQUENCE [LARGE SCALE GENOMIC DNA]</scope>
    <source>
        <strain evidence="2">NZ1587</strain>
    </source>
</reference>
<proteinExistence type="predicted"/>
<dbReference type="OrthoDB" id="2227441at2"/>
<evidence type="ECO:0008006" key="3">
    <source>
        <dbReference type="Google" id="ProtNLM"/>
    </source>
</evidence>
<dbReference type="RefSeq" id="WP_071794315.1">
    <property type="nucleotide sequence ID" value="NZ_LZDD01000003.1"/>
</dbReference>
<keyword evidence="2" id="KW-1185">Reference proteome</keyword>
<evidence type="ECO:0000313" key="1">
    <source>
        <dbReference type="EMBL" id="OJF71252.1"/>
    </source>
</evidence>